<accession>W2JNU2</accession>
<proteinExistence type="predicted"/>
<organism evidence="2 4">
    <name type="scientific">Phytophthora nicotianae</name>
    <name type="common">Potato buckeye rot agent</name>
    <name type="synonym">Phytophthora parasitica</name>
    <dbReference type="NCBI Taxonomy" id="4792"/>
    <lineage>
        <taxon>Eukaryota</taxon>
        <taxon>Sar</taxon>
        <taxon>Stramenopiles</taxon>
        <taxon>Oomycota</taxon>
        <taxon>Peronosporomycetes</taxon>
        <taxon>Peronosporales</taxon>
        <taxon>Peronosporaceae</taxon>
        <taxon>Phytophthora</taxon>
    </lineage>
</organism>
<name>W2JNU2_PHYNI</name>
<dbReference type="EMBL" id="KI691283">
    <property type="protein sequence ID" value="ETM53599.1"/>
    <property type="molecule type" value="Genomic_DNA"/>
</dbReference>
<dbReference type="Proteomes" id="UP000053864">
    <property type="component" value="Unassembled WGS sequence"/>
</dbReference>
<sequence>MLVPPHVSVRCHGLLPDEMPHTLKEDAQLVVPPGVPELPIIGGTAASDLAKTTTYFRGSSKIF</sequence>
<dbReference type="EMBL" id="KI671287">
    <property type="protein sequence ID" value="ETL47293.1"/>
    <property type="molecule type" value="Genomic_DNA"/>
</dbReference>
<evidence type="ECO:0000313" key="3">
    <source>
        <dbReference type="EMBL" id="ETM53599.1"/>
    </source>
</evidence>
<reference evidence="1" key="1">
    <citation type="submission" date="2013-11" db="EMBL/GenBank/DDBJ databases">
        <title>The Genome Sequence of Phytophthora parasitica CJ02B3.</title>
        <authorList>
            <consortium name="The Broad Institute Genomics Platform"/>
            <person name="Russ C."/>
            <person name="Tyler B."/>
            <person name="Panabieres F."/>
            <person name="Shan W."/>
            <person name="Tripathy S."/>
            <person name="Grunwald N."/>
            <person name="Machado M."/>
            <person name="Johnson C.S."/>
            <person name="Arredondo F."/>
            <person name="Hong C."/>
            <person name="Coffey M."/>
            <person name="Young S.K."/>
            <person name="Zeng Q."/>
            <person name="Gargeya S."/>
            <person name="Fitzgerald M."/>
            <person name="Abouelleil A."/>
            <person name="Alvarado L."/>
            <person name="Chapman S.B."/>
            <person name="Gainer-Dewar J."/>
            <person name="Goldberg J."/>
            <person name="Griggs A."/>
            <person name="Gujja S."/>
            <person name="Hansen M."/>
            <person name="Howarth C."/>
            <person name="Imamovic A."/>
            <person name="Ireland A."/>
            <person name="Larimer J."/>
            <person name="McCowan C."/>
            <person name="Murphy C."/>
            <person name="Pearson M."/>
            <person name="Poon T.W."/>
            <person name="Priest M."/>
            <person name="Roberts A."/>
            <person name="Saif S."/>
            <person name="Shea T."/>
            <person name="Sykes S."/>
            <person name="Wortman J."/>
            <person name="Nusbaum C."/>
            <person name="Birren B."/>
        </authorList>
    </citation>
    <scope>NUCLEOTIDE SEQUENCE [LARGE SCALE GENOMIC DNA]</scope>
    <source>
        <strain evidence="1">CJ02B3</strain>
    </source>
</reference>
<reference evidence="2 4" key="2">
    <citation type="submission" date="2013-11" db="EMBL/GenBank/DDBJ databases">
        <title>The Genome Sequence of Phytophthora parasitica CJ05E6.</title>
        <authorList>
            <consortium name="The Broad Institute Genomics Platform"/>
            <person name="Russ C."/>
            <person name="Tyler B."/>
            <person name="Panabieres F."/>
            <person name="Shan W."/>
            <person name="Tripathy S."/>
            <person name="Grunwald N."/>
            <person name="Machado M."/>
            <person name="Johnson C.S."/>
            <person name="Arredondo F."/>
            <person name="Hong C."/>
            <person name="Coffey M."/>
            <person name="Young S.K."/>
            <person name="Zeng Q."/>
            <person name="Gargeya S."/>
            <person name="Fitzgerald M."/>
            <person name="Abouelleil A."/>
            <person name="Alvarado L."/>
            <person name="Chapman S.B."/>
            <person name="Gainer-Dewar J."/>
            <person name="Goldberg J."/>
            <person name="Griggs A."/>
            <person name="Gujja S."/>
            <person name="Hansen M."/>
            <person name="Howarth C."/>
            <person name="Imamovic A."/>
            <person name="Ireland A."/>
            <person name="Larimer J."/>
            <person name="McCowan C."/>
            <person name="Murphy C."/>
            <person name="Pearson M."/>
            <person name="Poon T.W."/>
            <person name="Priest M."/>
            <person name="Roberts A."/>
            <person name="Saif S."/>
            <person name="Shea T."/>
            <person name="Sykes S."/>
            <person name="Wortman J."/>
            <person name="Nusbaum C."/>
            <person name="Birren B."/>
        </authorList>
    </citation>
    <scope>NUCLEOTIDE SEQUENCE [LARGE SCALE GENOMIC DNA]</scope>
    <source>
        <strain evidence="2 4">CJ05E6</strain>
    </source>
</reference>
<dbReference type="Proteomes" id="UP000054532">
    <property type="component" value="Unassembled WGS sequence"/>
</dbReference>
<dbReference type="AlphaFoldDB" id="W2JNU2"/>
<evidence type="ECO:0000313" key="1">
    <source>
        <dbReference type="EMBL" id="ETK93905.1"/>
    </source>
</evidence>
<protein>
    <submittedName>
        <fullName evidence="2">Uncharacterized protein</fullName>
    </submittedName>
</protein>
<gene>
    <name evidence="3" type="ORF">L914_02938</name>
    <name evidence="1" type="ORF">L915_02972</name>
    <name evidence="2" type="ORF">L916_02948</name>
</gene>
<reference evidence="3" key="3">
    <citation type="submission" date="2013-11" db="EMBL/GenBank/DDBJ databases">
        <title>The Genome Sequence of Phytophthora parasitica IAC_01/95.</title>
        <authorList>
            <consortium name="The Broad Institute Genomics Platform"/>
            <person name="Russ C."/>
            <person name="Tyler B."/>
            <person name="Panabieres F."/>
            <person name="Shan W."/>
            <person name="Tripathy S."/>
            <person name="Grunwald N."/>
            <person name="Machado M."/>
            <person name="Johnson C.S."/>
            <person name="Arredondo F."/>
            <person name="Hong C."/>
            <person name="Coffey M."/>
            <person name="Young S.K."/>
            <person name="Zeng Q."/>
            <person name="Gargeya S."/>
            <person name="Fitzgerald M."/>
            <person name="Abouelleil A."/>
            <person name="Alvarado L."/>
            <person name="Chapman S.B."/>
            <person name="Gainer-Dewar J."/>
            <person name="Goldberg J."/>
            <person name="Griggs A."/>
            <person name="Gujja S."/>
            <person name="Hansen M."/>
            <person name="Howarth C."/>
            <person name="Imamovic A."/>
            <person name="Ireland A."/>
            <person name="Larimer J."/>
            <person name="McCowan C."/>
            <person name="Murphy C."/>
            <person name="Pearson M."/>
            <person name="Poon T.W."/>
            <person name="Priest M."/>
            <person name="Roberts A."/>
            <person name="Saif S."/>
            <person name="Shea T."/>
            <person name="Sykes S."/>
            <person name="Wortman J."/>
            <person name="Nusbaum C."/>
            <person name="Birren B."/>
        </authorList>
    </citation>
    <scope>NUCLEOTIDE SEQUENCE [LARGE SCALE GENOMIC DNA]</scope>
    <source>
        <strain evidence="3">IAC_01/95</strain>
    </source>
</reference>
<evidence type="ECO:0000313" key="4">
    <source>
        <dbReference type="Proteomes" id="UP000053864"/>
    </source>
</evidence>
<evidence type="ECO:0000313" key="2">
    <source>
        <dbReference type="EMBL" id="ETL47293.1"/>
    </source>
</evidence>
<dbReference type="EMBL" id="KI684784">
    <property type="protein sequence ID" value="ETK93905.1"/>
    <property type="molecule type" value="Genomic_DNA"/>
</dbReference>
<dbReference type="Proteomes" id="UP000053236">
    <property type="component" value="Unassembled WGS sequence"/>
</dbReference>